<dbReference type="RefSeq" id="WP_379895302.1">
    <property type="nucleotide sequence ID" value="NZ_CBCSCT010000029.1"/>
</dbReference>
<evidence type="ECO:0000256" key="2">
    <source>
        <dbReference type="ARBA" id="ARBA00005336"/>
    </source>
</evidence>
<dbReference type="Pfam" id="PF00933">
    <property type="entry name" value="Glyco_hydro_3"/>
    <property type="match status" value="1"/>
</dbReference>
<dbReference type="Gene3D" id="2.60.40.10">
    <property type="entry name" value="Immunoglobulins"/>
    <property type="match status" value="1"/>
</dbReference>
<name>A0ABW1ISW7_9BACL</name>
<comment type="caution">
    <text evidence="9">The sequence shown here is derived from an EMBL/GenBank/DDBJ whole genome shotgun (WGS) entry which is preliminary data.</text>
</comment>
<dbReference type="PANTHER" id="PTHR30620:SF16">
    <property type="entry name" value="LYSOSOMAL BETA GLUCOSIDASE"/>
    <property type="match status" value="1"/>
</dbReference>
<dbReference type="InterPro" id="IPR013783">
    <property type="entry name" value="Ig-like_fold"/>
</dbReference>
<dbReference type="GO" id="GO:0016787">
    <property type="term" value="F:hydrolase activity"/>
    <property type="evidence" value="ECO:0007669"/>
    <property type="project" value="UniProtKB-KW"/>
</dbReference>
<feature type="domain" description="Fibronectin type III-like" evidence="8">
    <location>
        <begin position="622"/>
        <end position="691"/>
    </location>
</feature>
<dbReference type="InterPro" id="IPR036881">
    <property type="entry name" value="Glyco_hydro_3_C_sf"/>
</dbReference>
<gene>
    <name evidence="9" type="ORF">ACFPXP_15870</name>
</gene>
<dbReference type="SUPFAM" id="SSF51445">
    <property type="entry name" value="(Trans)glycosidases"/>
    <property type="match status" value="1"/>
</dbReference>
<evidence type="ECO:0000256" key="1">
    <source>
        <dbReference type="ARBA" id="ARBA00000448"/>
    </source>
</evidence>
<evidence type="ECO:0000256" key="7">
    <source>
        <dbReference type="RuleBase" id="RU361161"/>
    </source>
</evidence>
<dbReference type="InterPro" id="IPR017853">
    <property type="entry name" value="GH"/>
</dbReference>
<evidence type="ECO:0000259" key="8">
    <source>
        <dbReference type="SMART" id="SM01217"/>
    </source>
</evidence>
<dbReference type="Pfam" id="PF14310">
    <property type="entry name" value="Fn3-like"/>
    <property type="match status" value="1"/>
</dbReference>
<dbReference type="Gene3D" id="3.20.20.300">
    <property type="entry name" value="Glycoside hydrolase, family 3, N-terminal domain"/>
    <property type="match status" value="1"/>
</dbReference>
<evidence type="ECO:0000313" key="9">
    <source>
        <dbReference type="EMBL" id="MFC5987884.1"/>
    </source>
</evidence>
<dbReference type="InterPro" id="IPR036962">
    <property type="entry name" value="Glyco_hydro_3_N_sf"/>
</dbReference>
<keyword evidence="6 7" id="KW-0326">Glycosidase</keyword>
<evidence type="ECO:0000256" key="3">
    <source>
        <dbReference type="ARBA" id="ARBA00012744"/>
    </source>
</evidence>
<comment type="catalytic activity">
    <reaction evidence="1">
        <text>Hydrolysis of terminal, non-reducing beta-D-glucosyl residues with release of beta-D-glucose.</text>
        <dbReference type="EC" id="3.2.1.21"/>
    </reaction>
</comment>
<dbReference type="InterPro" id="IPR001764">
    <property type="entry name" value="Glyco_hydro_3_N"/>
</dbReference>
<dbReference type="InterPro" id="IPR002772">
    <property type="entry name" value="Glyco_hydro_3_C"/>
</dbReference>
<evidence type="ECO:0000256" key="5">
    <source>
        <dbReference type="ARBA" id="ARBA00022801"/>
    </source>
</evidence>
<comment type="similarity">
    <text evidence="2 7">Belongs to the glycosyl hydrolase 3 family.</text>
</comment>
<sequence length="702" mass="78305">MGKIENRASQLLERMTWSEKIGQMVQYGRCEDREIDLIREGKVGSLLNVHGAEKINELQRIAVEESRLGIPLLIGDDVIHGFRTIFPIPLGEAASWDLDMMEKNARIAAIEAASEGIRWTFAPMVDVTRDPRWGRIAEGTGEDTYYASLTAAAKVRGFQSPNENGYPMTAACVKHFAGYGWIEGGRDYDTTDMSERVLRETILPPFQSGIEAGALSVMSAFTELSGVPASGSRFLLRDILKGEWSFDGVVVSDWESIEEMIYHGYAEDRADSAYKGLLAGVDIDMHSGVYLEHLEHIIQKQPSLQKLLDDAVLRVLKMKFELGLFEYPYIDSNKREQILFNREHLEQARDSARQSIVLLKNEGAVLPLQPAALNKISLIGPLADDPHHSMGCWAWKGREEDVVTIRQAFISRISPSAEVTYVKGSGVKEEIAGGIEEAVRAARESDMGVVVVGESEDMTGEHYNRAHIELPEPQLKLLQAIKNETNTPLVVIVMSGRPLALEWVHTHADAVLEAWHLGTETGNAVVDVLTGAYNPSGKLPVTFPRTAGQIPIYYNRKNTGRPHLYEDYVDVDDTPLYPFGYGLSYTTFEYSDLQLSAEHMMVDGSIEVTARIKNSGPMDGAETVQLYIRDLVGSVTRPIKELRGFQKLFLQSGETKKVRFTLTPSHLAMRDERLQLAVEPGEFHVWVGPDSERGLQGRFRVV</sequence>
<keyword evidence="5 7" id="KW-0378">Hydrolase</keyword>
<evidence type="ECO:0000256" key="6">
    <source>
        <dbReference type="ARBA" id="ARBA00023295"/>
    </source>
</evidence>
<dbReference type="SMART" id="SM01217">
    <property type="entry name" value="Fn3_like"/>
    <property type="match status" value="1"/>
</dbReference>
<keyword evidence="10" id="KW-1185">Reference proteome</keyword>
<reference evidence="10" key="1">
    <citation type="journal article" date="2019" name="Int. J. Syst. Evol. Microbiol.">
        <title>The Global Catalogue of Microorganisms (GCM) 10K type strain sequencing project: providing services to taxonomists for standard genome sequencing and annotation.</title>
        <authorList>
            <consortium name="The Broad Institute Genomics Platform"/>
            <consortium name="The Broad Institute Genome Sequencing Center for Infectious Disease"/>
            <person name="Wu L."/>
            <person name="Ma J."/>
        </authorList>
    </citation>
    <scope>NUCLEOTIDE SEQUENCE [LARGE SCALE GENOMIC DNA]</scope>
    <source>
        <strain evidence="10">CCM 8749</strain>
    </source>
</reference>
<dbReference type="SUPFAM" id="SSF52279">
    <property type="entry name" value="Beta-D-glucan exohydrolase, C-terminal domain"/>
    <property type="match status" value="1"/>
</dbReference>
<evidence type="ECO:0000256" key="4">
    <source>
        <dbReference type="ARBA" id="ARBA00022729"/>
    </source>
</evidence>
<dbReference type="Gene3D" id="3.40.50.1700">
    <property type="entry name" value="Glycoside hydrolase family 3 C-terminal domain"/>
    <property type="match status" value="1"/>
</dbReference>
<protein>
    <recommendedName>
        <fullName evidence="3">beta-glucosidase</fullName>
        <ecNumber evidence="3">3.2.1.21</ecNumber>
    </recommendedName>
</protein>
<dbReference type="PROSITE" id="PS00775">
    <property type="entry name" value="GLYCOSYL_HYDROL_F3"/>
    <property type="match status" value="1"/>
</dbReference>
<proteinExistence type="inferred from homology"/>
<dbReference type="InterPro" id="IPR019800">
    <property type="entry name" value="Glyco_hydro_3_AS"/>
</dbReference>
<dbReference type="PANTHER" id="PTHR30620">
    <property type="entry name" value="PERIPLASMIC BETA-GLUCOSIDASE-RELATED"/>
    <property type="match status" value="1"/>
</dbReference>
<organism evidence="9 10">
    <name type="scientific">Marinicrinis lubricantis</name>
    <dbReference type="NCBI Taxonomy" id="2086470"/>
    <lineage>
        <taxon>Bacteria</taxon>
        <taxon>Bacillati</taxon>
        <taxon>Bacillota</taxon>
        <taxon>Bacilli</taxon>
        <taxon>Bacillales</taxon>
        <taxon>Paenibacillaceae</taxon>
    </lineage>
</organism>
<keyword evidence="4" id="KW-0732">Signal</keyword>
<dbReference type="EC" id="3.2.1.21" evidence="3"/>
<dbReference type="InterPro" id="IPR051915">
    <property type="entry name" value="Cellulose_Degrad_GH3"/>
</dbReference>
<dbReference type="Pfam" id="PF01915">
    <property type="entry name" value="Glyco_hydro_3_C"/>
    <property type="match status" value="1"/>
</dbReference>
<dbReference type="Proteomes" id="UP001596250">
    <property type="component" value="Unassembled WGS sequence"/>
</dbReference>
<dbReference type="EMBL" id="JBHSQV010000172">
    <property type="protein sequence ID" value="MFC5987884.1"/>
    <property type="molecule type" value="Genomic_DNA"/>
</dbReference>
<dbReference type="PRINTS" id="PR00133">
    <property type="entry name" value="GLHYDRLASE3"/>
</dbReference>
<evidence type="ECO:0000313" key="10">
    <source>
        <dbReference type="Proteomes" id="UP001596250"/>
    </source>
</evidence>
<dbReference type="InterPro" id="IPR026891">
    <property type="entry name" value="Fn3-like"/>
</dbReference>
<accession>A0ABW1ISW7</accession>